<dbReference type="Proteomes" id="UP000010556">
    <property type="component" value="Unassembled WGS sequence"/>
</dbReference>
<keyword evidence="2" id="KW-1185">Reference proteome</keyword>
<evidence type="ECO:0000313" key="2">
    <source>
        <dbReference type="Proteomes" id="UP000010556"/>
    </source>
</evidence>
<reference evidence="2" key="1">
    <citation type="journal article" date="2013" name="Science">
        <title>Comparative analysis of bat genomes provides insight into the evolution of flight and immunity.</title>
        <authorList>
            <person name="Zhang G."/>
            <person name="Cowled C."/>
            <person name="Shi Z."/>
            <person name="Huang Z."/>
            <person name="Bishop-Lilly K.A."/>
            <person name="Fang X."/>
            <person name="Wynne J.W."/>
            <person name="Xiong Z."/>
            <person name="Baker M.L."/>
            <person name="Zhao W."/>
            <person name="Tachedjian M."/>
            <person name="Zhu Y."/>
            <person name="Zhou P."/>
            <person name="Jiang X."/>
            <person name="Ng J."/>
            <person name="Yang L."/>
            <person name="Wu L."/>
            <person name="Xiao J."/>
            <person name="Feng Y."/>
            <person name="Chen Y."/>
            <person name="Sun X."/>
            <person name="Zhang Y."/>
            <person name="Marsh G.A."/>
            <person name="Crameri G."/>
            <person name="Broder C.C."/>
            <person name="Frey K.G."/>
            <person name="Wang L.F."/>
            <person name="Wang J."/>
        </authorList>
    </citation>
    <scope>NUCLEOTIDE SEQUENCE [LARGE SCALE GENOMIC DNA]</scope>
</reference>
<dbReference type="EMBL" id="KB112372">
    <property type="protein sequence ID" value="ELK24934.1"/>
    <property type="molecule type" value="Genomic_DNA"/>
</dbReference>
<evidence type="ECO:0000313" key="1">
    <source>
        <dbReference type="EMBL" id="ELK24934.1"/>
    </source>
</evidence>
<proteinExistence type="predicted"/>
<sequence>MVENRPMSQEVTVRFPVRARIADLFPSVGHAGSNRNKRSNVNNPFRMAEQLHLASFVVLIYHKMPSGSLERAPLRRIPNPTSQKLDWPEILLDCM</sequence>
<gene>
    <name evidence="1" type="ORF">MDA_GLEAN10017040</name>
</gene>
<accession>L5LF19</accession>
<protein>
    <submittedName>
        <fullName evidence="1">Uncharacterized protein</fullName>
    </submittedName>
</protein>
<dbReference type="AlphaFoldDB" id="L5LF19"/>
<name>L5LF19_MYODS</name>
<organism evidence="1 2">
    <name type="scientific">Myotis davidii</name>
    <name type="common">David's myotis</name>
    <dbReference type="NCBI Taxonomy" id="225400"/>
    <lineage>
        <taxon>Eukaryota</taxon>
        <taxon>Metazoa</taxon>
        <taxon>Chordata</taxon>
        <taxon>Craniata</taxon>
        <taxon>Vertebrata</taxon>
        <taxon>Euteleostomi</taxon>
        <taxon>Mammalia</taxon>
        <taxon>Eutheria</taxon>
        <taxon>Laurasiatheria</taxon>
        <taxon>Chiroptera</taxon>
        <taxon>Yangochiroptera</taxon>
        <taxon>Vespertilionidae</taxon>
        <taxon>Myotis</taxon>
    </lineage>
</organism>